<protein>
    <recommendedName>
        <fullName evidence="3">Tetratricopeptide repeat protein</fullName>
    </recommendedName>
</protein>
<organism evidence="1 2">
    <name type="scientific">Streptomyces natalensis ATCC 27448</name>
    <dbReference type="NCBI Taxonomy" id="1240678"/>
    <lineage>
        <taxon>Bacteria</taxon>
        <taxon>Bacillati</taxon>
        <taxon>Actinomycetota</taxon>
        <taxon>Actinomycetes</taxon>
        <taxon>Kitasatosporales</taxon>
        <taxon>Streptomycetaceae</taxon>
        <taxon>Streptomyces</taxon>
    </lineage>
</organism>
<name>A0A0D7CCE1_9ACTN</name>
<proteinExistence type="predicted"/>
<reference evidence="1 2" key="1">
    <citation type="submission" date="2014-09" db="EMBL/GenBank/DDBJ databases">
        <title>Draft genome sequence of Streptomyces natalensis ATCC 27448, producer of the antifungal pimaricin.</title>
        <authorList>
            <person name="Mendes M.V."/>
            <person name="Beites T."/>
            <person name="Pires S."/>
            <person name="Santos C.L."/>
            <person name="Moradas-Ferreira P."/>
        </authorList>
    </citation>
    <scope>NUCLEOTIDE SEQUENCE [LARGE SCALE GENOMIC DNA]</scope>
    <source>
        <strain evidence="1 2">ATCC 27448</strain>
    </source>
</reference>
<dbReference type="AlphaFoldDB" id="A0A0D7CCE1"/>
<keyword evidence="2" id="KW-1185">Reference proteome</keyword>
<evidence type="ECO:0000313" key="1">
    <source>
        <dbReference type="EMBL" id="KIZ13696.1"/>
    </source>
</evidence>
<dbReference type="PATRIC" id="fig|1240678.4.peg.7982"/>
<sequence>MATAYAQLGDLEGAINAASQAVSIAQTTGSARILAELSRLQTHLEPFRKLVEIAEFNRVVGTMKGT</sequence>
<gene>
    <name evidence="1" type="ORF">SNA_37455</name>
</gene>
<dbReference type="Proteomes" id="UP000032458">
    <property type="component" value="Unassembled WGS sequence"/>
</dbReference>
<accession>A0A0D7CCE1</accession>
<comment type="caution">
    <text evidence="1">The sequence shown here is derived from an EMBL/GenBank/DDBJ whole genome shotgun (WGS) entry which is preliminary data.</text>
</comment>
<evidence type="ECO:0000313" key="2">
    <source>
        <dbReference type="Proteomes" id="UP000032458"/>
    </source>
</evidence>
<dbReference type="EMBL" id="JRKI01000062">
    <property type="protein sequence ID" value="KIZ13696.1"/>
    <property type="molecule type" value="Genomic_DNA"/>
</dbReference>
<evidence type="ECO:0008006" key="3">
    <source>
        <dbReference type="Google" id="ProtNLM"/>
    </source>
</evidence>